<proteinExistence type="predicted"/>
<name>A0A9J6ER27_RHIMP</name>
<sequence length="185" mass="20658">MRNASGVLPENGWPRDLLVPTGTGMIGPEVYDLAIEYGFSRQALKSPQGVLAAVTLRSRSEIFLEVRIFRGSYQHSDSEEYDCLDRSRPCYKDTDRTYLEADDDGTLRTVSWSSRCGCVKERTIAYSSACPADHGANMQCTHLRTAKKGLFLRRVLNQGSGCATHISQISKRDRKPFREIGGGYL</sequence>
<reference evidence="1" key="1">
    <citation type="journal article" date="2020" name="Cell">
        <title>Large-Scale Comparative Analyses of Tick Genomes Elucidate Their Genetic Diversity and Vector Capacities.</title>
        <authorList>
            <consortium name="Tick Genome and Microbiome Consortium (TIGMIC)"/>
            <person name="Jia N."/>
            <person name="Wang J."/>
            <person name="Shi W."/>
            <person name="Du L."/>
            <person name="Sun Y."/>
            <person name="Zhan W."/>
            <person name="Jiang J.F."/>
            <person name="Wang Q."/>
            <person name="Zhang B."/>
            <person name="Ji P."/>
            <person name="Bell-Sakyi L."/>
            <person name="Cui X.M."/>
            <person name="Yuan T.T."/>
            <person name="Jiang B.G."/>
            <person name="Yang W.F."/>
            <person name="Lam T.T."/>
            <person name="Chang Q.C."/>
            <person name="Ding S.J."/>
            <person name="Wang X.J."/>
            <person name="Zhu J.G."/>
            <person name="Ruan X.D."/>
            <person name="Zhao L."/>
            <person name="Wei J.T."/>
            <person name="Ye R.Z."/>
            <person name="Que T.C."/>
            <person name="Du C.H."/>
            <person name="Zhou Y.H."/>
            <person name="Cheng J.X."/>
            <person name="Dai P.F."/>
            <person name="Guo W.B."/>
            <person name="Han X.H."/>
            <person name="Huang E.J."/>
            <person name="Li L.F."/>
            <person name="Wei W."/>
            <person name="Gao Y.C."/>
            <person name="Liu J.Z."/>
            <person name="Shao H.Z."/>
            <person name="Wang X."/>
            <person name="Wang C.C."/>
            <person name="Yang T.C."/>
            <person name="Huo Q.B."/>
            <person name="Li W."/>
            <person name="Chen H.Y."/>
            <person name="Chen S.E."/>
            <person name="Zhou L.G."/>
            <person name="Ni X.B."/>
            <person name="Tian J.H."/>
            <person name="Sheng Y."/>
            <person name="Liu T."/>
            <person name="Pan Y.S."/>
            <person name="Xia L.Y."/>
            <person name="Li J."/>
            <person name="Zhao F."/>
            <person name="Cao W.C."/>
        </authorList>
    </citation>
    <scope>NUCLEOTIDE SEQUENCE</scope>
    <source>
        <strain evidence="1">Rmic-2018</strain>
    </source>
</reference>
<evidence type="ECO:0000313" key="2">
    <source>
        <dbReference type="Proteomes" id="UP000821866"/>
    </source>
</evidence>
<comment type="caution">
    <text evidence="1">The sequence shown here is derived from an EMBL/GenBank/DDBJ whole genome shotgun (WGS) entry which is preliminary data.</text>
</comment>
<organism evidence="1 2">
    <name type="scientific">Rhipicephalus microplus</name>
    <name type="common">Cattle tick</name>
    <name type="synonym">Boophilus microplus</name>
    <dbReference type="NCBI Taxonomy" id="6941"/>
    <lineage>
        <taxon>Eukaryota</taxon>
        <taxon>Metazoa</taxon>
        <taxon>Ecdysozoa</taxon>
        <taxon>Arthropoda</taxon>
        <taxon>Chelicerata</taxon>
        <taxon>Arachnida</taxon>
        <taxon>Acari</taxon>
        <taxon>Parasitiformes</taxon>
        <taxon>Ixodida</taxon>
        <taxon>Ixodoidea</taxon>
        <taxon>Ixodidae</taxon>
        <taxon>Rhipicephalinae</taxon>
        <taxon>Rhipicephalus</taxon>
        <taxon>Boophilus</taxon>
    </lineage>
</organism>
<dbReference type="Proteomes" id="UP000821866">
    <property type="component" value="Chromosome 10"/>
</dbReference>
<gene>
    <name evidence="1" type="ORF">HPB51_006118</name>
</gene>
<dbReference type="AlphaFoldDB" id="A0A9J6ER27"/>
<protein>
    <submittedName>
        <fullName evidence="1">Uncharacterized protein</fullName>
    </submittedName>
</protein>
<dbReference type="EMBL" id="JABSTU010000002">
    <property type="protein sequence ID" value="KAH8036849.1"/>
    <property type="molecule type" value="Genomic_DNA"/>
</dbReference>
<reference evidence="1" key="2">
    <citation type="submission" date="2021-09" db="EMBL/GenBank/DDBJ databases">
        <authorList>
            <person name="Jia N."/>
            <person name="Wang J."/>
            <person name="Shi W."/>
            <person name="Du L."/>
            <person name="Sun Y."/>
            <person name="Zhan W."/>
            <person name="Jiang J."/>
            <person name="Wang Q."/>
            <person name="Zhang B."/>
            <person name="Ji P."/>
            <person name="Sakyi L.B."/>
            <person name="Cui X."/>
            <person name="Yuan T."/>
            <person name="Jiang B."/>
            <person name="Yang W."/>
            <person name="Lam T.T.-Y."/>
            <person name="Chang Q."/>
            <person name="Ding S."/>
            <person name="Wang X."/>
            <person name="Zhu J."/>
            <person name="Ruan X."/>
            <person name="Zhao L."/>
            <person name="Wei J."/>
            <person name="Que T."/>
            <person name="Du C."/>
            <person name="Cheng J."/>
            <person name="Dai P."/>
            <person name="Han X."/>
            <person name="Huang E."/>
            <person name="Gao Y."/>
            <person name="Liu J."/>
            <person name="Shao H."/>
            <person name="Ye R."/>
            <person name="Li L."/>
            <person name="Wei W."/>
            <person name="Wang X."/>
            <person name="Wang C."/>
            <person name="Huo Q."/>
            <person name="Li W."/>
            <person name="Guo W."/>
            <person name="Chen H."/>
            <person name="Chen S."/>
            <person name="Zhou L."/>
            <person name="Zhou L."/>
            <person name="Ni X."/>
            <person name="Tian J."/>
            <person name="Zhou Y."/>
            <person name="Sheng Y."/>
            <person name="Liu T."/>
            <person name="Pan Y."/>
            <person name="Xia L."/>
            <person name="Li J."/>
            <person name="Zhao F."/>
            <person name="Cao W."/>
        </authorList>
    </citation>
    <scope>NUCLEOTIDE SEQUENCE</scope>
    <source>
        <strain evidence="1">Rmic-2018</strain>
        <tissue evidence="1">Larvae</tissue>
    </source>
</reference>
<keyword evidence="2" id="KW-1185">Reference proteome</keyword>
<accession>A0A9J6ER27</accession>
<evidence type="ECO:0000313" key="1">
    <source>
        <dbReference type="EMBL" id="KAH8036849.1"/>
    </source>
</evidence>